<name>A0A800MTX3_CYTFI</name>
<dbReference type="AlphaFoldDB" id="A0A800MTX3"/>
<reference evidence="1 2" key="1">
    <citation type="journal article" date="2020" name="G3 (Bethesda)">
        <title>Whole Genome Sequencing and Comparative Genomics of Two Nematicidal Bacillus Strains Reveals a Wide Range of Possible Virulence Factors.</title>
        <authorList>
            <person name="Susic N."/>
            <person name="Janezic S."/>
            <person name="Rupnik M."/>
            <person name="Geric Stare B."/>
        </authorList>
    </citation>
    <scope>NUCLEOTIDE SEQUENCE [LARGE SCALE GENOMIC DNA]</scope>
    <source>
        <strain evidence="1 2">I-1582</strain>
    </source>
</reference>
<protein>
    <submittedName>
        <fullName evidence="1">Uncharacterized protein</fullName>
    </submittedName>
</protein>
<accession>A0A800MTX3</accession>
<gene>
    <name evidence="1" type="ORF">KIS1582_3876</name>
</gene>
<organism evidence="1 2">
    <name type="scientific">Cytobacillus firmus</name>
    <name type="common">Bacillus firmus</name>
    <dbReference type="NCBI Taxonomy" id="1399"/>
    <lineage>
        <taxon>Bacteria</taxon>
        <taxon>Bacillati</taxon>
        <taxon>Bacillota</taxon>
        <taxon>Bacilli</taxon>
        <taxon>Bacillales</taxon>
        <taxon>Bacillaceae</taxon>
        <taxon>Cytobacillus</taxon>
    </lineage>
</organism>
<comment type="caution">
    <text evidence="1">The sequence shown here is derived from an EMBL/GenBank/DDBJ whole genome shotgun (WGS) entry which is preliminary data.</text>
</comment>
<proteinExistence type="predicted"/>
<sequence length="37" mass="4122">MNQLKLPIEIQVPPPTATCPLIDFESNHMNPAIFTSI</sequence>
<dbReference type="EMBL" id="VDEM01000060">
    <property type="protein sequence ID" value="KAF0822336.1"/>
    <property type="molecule type" value="Genomic_DNA"/>
</dbReference>
<evidence type="ECO:0000313" key="2">
    <source>
        <dbReference type="Proteomes" id="UP000465778"/>
    </source>
</evidence>
<dbReference type="Proteomes" id="UP000465778">
    <property type="component" value="Unassembled WGS sequence"/>
</dbReference>
<evidence type="ECO:0000313" key="1">
    <source>
        <dbReference type="EMBL" id="KAF0822336.1"/>
    </source>
</evidence>